<organism evidence="1 2">
    <name type="scientific">Cohnella abietis</name>
    <dbReference type="NCBI Taxonomy" id="2507935"/>
    <lineage>
        <taxon>Bacteria</taxon>
        <taxon>Bacillati</taxon>
        <taxon>Bacillota</taxon>
        <taxon>Bacilli</taxon>
        <taxon>Bacillales</taxon>
        <taxon>Paenibacillaceae</taxon>
        <taxon>Cohnella</taxon>
    </lineage>
</organism>
<keyword evidence="2" id="KW-1185">Reference proteome</keyword>
<dbReference type="RefSeq" id="WP_232058177.1">
    <property type="nucleotide sequence ID" value="NZ_AP019400.1"/>
</dbReference>
<dbReference type="Pfam" id="PF21835">
    <property type="entry name" value="YIEGIA_cap"/>
    <property type="match status" value="1"/>
</dbReference>
<protein>
    <submittedName>
        <fullName evidence="1">Uncharacterized protein</fullName>
    </submittedName>
</protein>
<reference evidence="1 2" key="1">
    <citation type="submission" date="2019-01" db="EMBL/GenBank/DDBJ databases">
        <title>Complete genome sequence of Cohnella hallensis HS21 isolated from Korean fir (Abies koreana) rhizospheric soil.</title>
        <authorList>
            <person name="Jiang L."/>
            <person name="Kang S.W."/>
            <person name="Kim S."/>
            <person name="Jung J."/>
            <person name="Kim C.Y."/>
            <person name="Kim D.H."/>
            <person name="Kim S.W."/>
            <person name="Lee J."/>
        </authorList>
    </citation>
    <scope>NUCLEOTIDE SEQUENCE [LARGE SCALE GENOMIC DNA]</scope>
    <source>
        <strain evidence="1 2">HS21</strain>
    </source>
</reference>
<dbReference type="InterPro" id="IPR054055">
    <property type="entry name" value="YpzH"/>
</dbReference>
<evidence type="ECO:0000313" key="1">
    <source>
        <dbReference type="EMBL" id="BBI33180.1"/>
    </source>
</evidence>
<sequence length="59" mass="6594">MARIVGVITTDIDSVKGGAPIFFAKDREDLQKISHLLEKVMDCTAHEVNADLFIIVDRH</sequence>
<dbReference type="Proteomes" id="UP000289856">
    <property type="component" value="Chromosome"/>
</dbReference>
<dbReference type="EMBL" id="AP019400">
    <property type="protein sequence ID" value="BBI33180.1"/>
    <property type="molecule type" value="Genomic_DNA"/>
</dbReference>
<gene>
    <name evidence="1" type="ORF">KCTCHS21_25790</name>
</gene>
<dbReference type="KEGG" id="cohn:KCTCHS21_25790"/>
<proteinExistence type="predicted"/>
<name>A0A3T1D4Z8_9BACL</name>
<dbReference type="AlphaFoldDB" id="A0A3T1D4Z8"/>
<accession>A0A3T1D4Z8</accession>
<evidence type="ECO:0000313" key="2">
    <source>
        <dbReference type="Proteomes" id="UP000289856"/>
    </source>
</evidence>